<feature type="compositionally biased region" description="Pro residues" evidence="1">
    <location>
        <begin position="807"/>
        <end position="818"/>
    </location>
</feature>
<feature type="compositionally biased region" description="Polar residues" evidence="1">
    <location>
        <begin position="537"/>
        <end position="554"/>
    </location>
</feature>
<feature type="compositionally biased region" description="Polar residues" evidence="1">
    <location>
        <begin position="81"/>
        <end position="91"/>
    </location>
</feature>
<organism evidence="2 3">
    <name type="scientific">Volvox africanus</name>
    <dbReference type="NCBI Taxonomy" id="51714"/>
    <lineage>
        <taxon>Eukaryota</taxon>
        <taxon>Viridiplantae</taxon>
        <taxon>Chlorophyta</taxon>
        <taxon>core chlorophytes</taxon>
        <taxon>Chlorophyceae</taxon>
        <taxon>CS clade</taxon>
        <taxon>Chlamydomonadales</taxon>
        <taxon>Volvocaceae</taxon>
        <taxon>Volvox</taxon>
    </lineage>
</organism>
<feature type="compositionally biased region" description="Basic and acidic residues" evidence="1">
    <location>
        <begin position="293"/>
        <end position="315"/>
    </location>
</feature>
<comment type="caution">
    <text evidence="2">The sequence shown here is derived from an EMBL/GenBank/DDBJ whole genome shotgun (WGS) entry which is preliminary data.</text>
</comment>
<feature type="region of interest" description="Disordered" evidence="1">
    <location>
        <begin position="732"/>
        <end position="827"/>
    </location>
</feature>
<dbReference type="EMBL" id="BNCO01000003">
    <property type="protein sequence ID" value="GIL45647.1"/>
    <property type="molecule type" value="Genomic_DNA"/>
</dbReference>
<reference evidence="2" key="1">
    <citation type="journal article" date="2021" name="Proc. Natl. Acad. Sci. U.S.A.">
        <title>Three genomes in the algal genus Volvox reveal the fate of a haploid sex-determining region after a transition to homothallism.</title>
        <authorList>
            <person name="Yamamoto K."/>
            <person name="Hamaji T."/>
            <person name="Kawai-Toyooka H."/>
            <person name="Matsuzaki R."/>
            <person name="Takahashi F."/>
            <person name="Nishimura Y."/>
            <person name="Kawachi M."/>
            <person name="Noguchi H."/>
            <person name="Minakuchi Y."/>
            <person name="Umen J.G."/>
            <person name="Toyoda A."/>
            <person name="Nozaki H."/>
        </authorList>
    </citation>
    <scope>NUCLEOTIDE SEQUENCE</scope>
    <source>
        <strain evidence="2">NIES-3780</strain>
    </source>
</reference>
<feature type="compositionally biased region" description="Low complexity" evidence="1">
    <location>
        <begin position="374"/>
        <end position="395"/>
    </location>
</feature>
<feature type="compositionally biased region" description="Basic and acidic residues" evidence="1">
    <location>
        <begin position="768"/>
        <end position="777"/>
    </location>
</feature>
<evidence type="ECO:0000313" key="3">
    <source>
        <dbReference type="Proteomes" id="UP000747399"/>
    </source>
</evidence>
<evidence type="ECO:0000256" key="1">
    <source>
        <dbReference type="SAM" id="MobiDB-lite"/>
    </source>
</evidence>
<protein>
    <submittedName>
        <fullName evidence="2">Uncharacterized protein</fullName>
    </submittedName>
</protein>
<dbReference type="Proteomes" id="UP000747399">
    <property type="component" value="Unassembled WGS sequence"/>
</dbReference>
<feature type="region of interest" description="Disordered" evidence="1">
    <location>
        <begin position="573"/>
        <end position="602"/>
    </location>
</feature>
<feature type="compositionally biased region" description="Pro residues" evidence="1">
    <location>
        <begin position="518"/>
        <end position="527"/>
    </location>
</feature>
<feature type="compositionally biased region" description="Gly residues" evidence="1">
    <location>
        <begin position="253"/>
        <end position="265"/>
    </location>
</feature>
<feature type="region of interest" description="Disordered" evidence="1">
    <location>
        <begin position="435"/>
        <end position="554"/>
    </location>
</feature>
<keyword evidence="3" id="KW-1185">Reference proteome</keyword>
<feature type="region of interest" description="Disordered" evidence="1">
    <location>
        <begin position="200"/>
        <end position="410"/>
    </location>
</feature>
<feature type="compositionally biased region" description="Low complexity" evidence="1">
    <location>
        <begin position="16"/>
        <end position="30"/>
    </location>
</feature>
<name>A0A8J4EU41_9CHLO</name>
<accession>A0A8J4EU41</accession>
<evidence type="ECO:0000313" key="2">
    <source>
        <dbReference type="EMBL" id="GIL45647.1"/>
    </source>
</evidence>
<feature type="compositionally biased region" description="Polar residues" evidence="1">
    <location>
        <begin position="732"/>
        <end position="756"/>
    </location>
</feature>
<feature type="region of interest" description="Disordered" evidence="1">
    <location>
        <begin position="1"/>
        <end position="91"/>
    </location>
</feature>
<feature type="compositionally biased region" description="Low complexity" evidence="1">
    <location>
        <begin position="669"/>
        <end position="682"/>
    </location>
</feature>
<dbReference type="AlphaFoldDB" id="A0A8J4EU41"/>
<proteinExistence type="predicted"/>
<gene>
    <name evidence="2" type="ORF">Vafri_2854</name>
</gene>
<sequence length="919" mass="97472">MRNGKGIEETTGSGGASTSTGTSSAGGAAAPPGDRWASRLAQGIRPSSPLAQQQEQQQQGSSRATAAETVTDWSPTRELSRNSGNSDYLNLGVQQQGGLAVEVGQGSRNYRASAPGNSNPLLWRVTTNRVKASAEVAGISTAKTRTTQALVADIAAQPGKNGTLGPRSDSGMYDPARNAGRLAPARPGACGPGVEPEALEVKGCSGSSEHNPGSGASGRRYEPLEVAEAEGEVNSYVPSNGLKSKPLIEEAQGIGGGNAGGGKGGSKASDSKWTRSRAGKTLAMFRMQAAARRVAEETEKQKQEREGEQERERLEYVPQASLQRRVCTPPSTPSTQPRDGDAQNDAGGADHLPYKDGIGVARMANRPPPPPSSLQQQQRQQQQQQQQEQQQQRLEVWAGAQGTSSSPADLPYARQAGLLARKVVSERIIWPRSHMVSGNEGVGPPPAADEPPLYAVPGSTEPVPVRGMMPGTQQGASPQPPPLPPGQFLNQDHDHDSSSRNRLWLYPQLPRHSQPQGQAPPVPPPPQQAHSSPLLKASSSMQQRPPSSGRTMNTQLSLGHQARNYFQMVSKLRDQRPGSPGGRSGLGQGPAAITGSSDRGLTEGIVRRSTYGGQLPADEITSDRTMRLYPYPATTVKSAALMSKQQSGKQIVTAVMPKAEMVTPPPLSLSPSLSRSVLRSPTQQLQRKDSRLGASISEGAVAGGPDISSSSPVGSHLHAKKHVLSKEVRQLEPTTTGLVRATSKTPCENDVPSGSSERGFMGPGLAVDKSRSYRHSEPYGPSADAMQSPQGLSTPRALTPQATMAPHPLPRRPLPLPGLLPTEEDQRKESERSAFATTMTVIDTQVDTASKAAHAPVTPLPPPPLAPPQLLPLPQPIMAIGIPTQPQYHAYVHHYQPQTSYQPYIIYQPEAAPVLVPQK</sequence>
<feature type="compositionally biased region" description="Gly residues" evidence="1">
    <location>
        <begin position="579"/>
        <end position="588"/>
    </location>
</feature>
<feature type="region of interest" description="Disordered" evidence="1">
    <location>
        <begin position="662"/>
        <end position="717"/>
    </location>
</feature>